<dbReference type="InterPro" id="IPR036895">
    <property type="entry name" value="Uracil-DNA_glycosylase-like_sf"/>
</dbReference>
<dbReference type="CDD" id="cd10033">
    <property type="entry name" value="UDG_like"/>
    <property type="match status" value="1"/>
</dbReference>
<evidence type="ECO:0000313" key="3">
    <source>
        <dbReference type="Proteomes" id="UP000244911"/>
    </source>
</evidence>
<dbReference type="PANTHER" id="PTHR42160:SF1">
    <property type="entry name" value="URACIL-DNA GLYCOSYLASE SUPERFAMILY PROTEIN"/>
    <property type="match status" value="1"/>
</dbReference>
<evidence type="ECO:0000313" key="2">
    <source>
        <dbReference type="EMBL" id="SPF75707.1"/>
    </source>
</evidence>
<dbReference type="SUPFAM" id="SSF52141">
    <property type="entry name" value="Uracil-DNA glycosylase-like"/>
    <property type="match status" value="1"/>
</dbReference>
<dbReference type="PANTHER" id="PTHR42160">
    <property type="entry name" value="URACIL-DNA GLYCOSYLASE SUPERFAMILY PROTEIN"/>
    <property type="match status" value="1"/>
</dbReference>
<keyword evidence="3" id="KW-1185">Reference proteome</keyword>
<evidence type="ECO:0000259" key="1">
    <source>
        <dbReference type="SMART" id="SM00986"/>
    </source>
</evidence>
<sequence length="195" mass="21562">MKALHDAISSCTLCAARFAQTETAHAPRPVVWFQPSTRIRIIGQAPGMRVHKSGVPFDDPSGDRLRQWMGVDRDAFYDRTRVAITPMGFCFPGYDAKGSDLPPPKICADTWADQVDQALGDIPLTLVVGGYAQARHLGRGNGVTATVKGWRAHAPRLFPLPHPSWRNTGWLKKNPWFEAELLPELQKQVAIALTP</sequence>
<gene>
    <name evidence="2" type="ORF">ALP8811_00700</name>
</gene>
<dbReference type="InterPro" id="IPR005122">
    <property type="entry name" value="Uracil-DNA_glycosylase-like"/>
</dbReference>
<dbReference type="EMBL" id="OMOI01000001">
    <property type="protein sequence ID" value="SPF75707.1"/>
    <property type="molecule type" value="Genomic_DNA"/>
</dbReference>
<protein>
    <recommendedName>
        <fullName evidence="1">Uracil-DNA glycosylase-like domain-containing protein</fullName>
    </recommendedName>
</protein>
<dbReference type="AlphaFoldDB" id="A0A2R8AIL0"/>
<dbReference type="SMART" id="SM00987">
    <property type="entry name" value="UreE_C"/>
    <property type="match status" value="1"/>
</dbReference>
<name>A0A2R8AIL0_9RHOB</name>
<dbReference type="Proteomes" id="UP000244911">
    <property type="component" value="Unassembled WGS sequence"/>
</dbReference>
<dbReference type="SMART" id="SM00986">
    <property type="entry name" value="UDG"/>
    <property type="match status" value="1"/>
</dbReference>
<dbReference type="InterPro" id="IPR047124">
    <property type="entry name" value="HI_0220.2"/>
</dbReference>
<organism evidence="2 3">
    <name type="scientific">Aliiroseovarius pelagivivens</name>
    <dbReference type="NCBI Taxonomy" id="1639690"/>
    <lineage>
        <taxon>Bacteria</taxon>
        <taxon>Pseudomonadati</taxon>
        <taxon>Pseudomonadota</taxon>
        <taxon>Alphaproteobacteria</taxon>
        <taxon>Rhodobacterales</taxon>
        <taxon>Paracoccaceae</taxon>
        <taxon>Aliiroseovarius</taxon>
    </lineage>
</organism>
<dbReference type="OrthoDB" id="9789139at2"/>
<dbReference type="RefSeq" id="WP_108855781.1">
    <property type="nucleotide sequence ID" value="NZ_OMOI01000001.1"/>
</dbReference>
<proteinExistence type="predicted"/>
<dbReference type="Gene3D" id="3.40.470.10">
    <property type="entry name" value="Uracil-DNA glycosylase-like domain"/>
    <property type="match status" value="1"/>
</dbReference>
<reference evidence="2 3" key="1">
    <citation type="submission" date="2018-03" db="EMBL/GenBank/DDBJ databases">
        <authorList>
            <person name="Keele B.F."/>
        </authorList>
    </citation>
    <scope>NUCLEOTIDE SEQUENCE [LARGE SCALE GENOMIC DNA]</scope>
    <source>
        <strain evidence="2 3">CECT 8811</strain>
    </source>
</reference>
<dbReference type="Pfam" id="PF03167">
    <property type="entry name" value="UDG"/>
    <property type="match status" value="1"/>
</dbReference>
<feature type="domain" description="Uracil-DNA glycosylase-like" evidence="1">
    <location>
        <begin position="30"/>
        <end position="186"/>
    </location>
</feature>
<accession>A0A2R8AIL0</accession>